<dbReference type="OrthoDB" id="10249920at2759"/>
<feature type="region of interest" description="Disordered" evidence="3">
    <location>
        <begin position="133"/>
        <end position="160"/>
    </location>
</feature>
<name>A0A9W4UJT2_9PLEO</name>
<dbReference type="PANTHER" id="PTHR11839">
    <property type="entry name" value="UDP/ADP-SUGAR PYROPHOSPHATASE"/>
    <property type="match status" value="1"/>
</dbReference>
<evidence type="ECO:0000256" key="2">
    <source>
        <dbReference type="ARBA" id="ARBA00022801"/>
    </source>
</evidence>
<gene>
    <name evidence="4" type="ORF">PDIGIT_LOCUS10380</name>
</gene>
<dbReference type="PANTHER" id="PTHR11839:SF18">
    <property type="entry name" value="NUDIX HYDROLASE DOMAIN-CONTAINING PROTEIN"/>
    <property type="match status" value="1"/>
</dbReference>
<dbReference type="GO" id="GO:0019693">
    <property type="term" value="P:ribose phosphate metabolic process"/>
    <property type="evidence" value="ECO:0007669"/>
    <property type="project" value="TreeGrafter"/>
</dbReference>
<comment type="caution">
    <text evidence="4">The sequence shown here is derived from an EMBL/GenBank/DDBJ whole genome shotgun (WGS) entry which is preliminary data.</text>
</comment>
<dbReference type="GO" id="GO:0006753">
    <property type="term" value="P:nucleoside phosphate metabolic process"/>
    <property type="evidence" value="ECO:0007669"/>
    <property type="project" value="TreeGrafter"/>
</dbReference>
<dbReference type="SUPFAM" id="SSF55811">
    <property type="entry name" value="Nudix"/>
    <property type="match status" value="1"/>
</dbReference>
<evidence type="ECO:0000256" key="3">
    <source>
        <dbReference type="SAM" id="MobiDB-lite"/>
    </source>
</evidence>
<dbReference type="Proteomes" id="UP001152607">
    <property type="component" value="Unassembled WGS sequence"/>
</dbReference>
<evidence type="ECO:0000313" key="4">
    <source>
        <dbReference type="EMBL" id="CAI6337270.1"/>
    </source>
</evidence>
<organism evidence="4 5">
    <name type="scientific">Periconia digitata</name>
    <dbReference type="NCBI Taxonomy" id="1303443"/>
    <lineage>
        <taxon>Eukaryota</taxon>
        <taxon>Fungi</taxon>
        <taxon>Dikarya</taxon>
        <taxon>Ascomycota</taxon>
        <taxon>Pezizomycotina</taxon>
        <taxon>Dothideomycetes</taxon>
        <taxon>Pleosporomycetidae</taxon>
        <taxon>Pleosporales</taxon>
        <taxon>Massarineae</taxon>
        <taxon>Periconiaceae</taxon>
        <taxon>Periconia</taxon>
    </lineage>
</organism>
<dbReference type="GO" id="GO:0080042">
    <property type="term" value="F:ADP-glucose pyrophosphohydrolase activity"/>
    <property type="evidence" value="ECO:0007669"/>
    <property type="project" value="TreeGrafter"/>
</dbReference>
<dbReference type="Gene3D" id="3.90.79.10">
    <property type="entry name" value="Nucleoside Triphosphate Pyrophosphohydrolase"/>
    <property type="match status" value="1"/>
</dbReference>
<accession>A0A9W4UJT2</accession>
<reference evidence="4" key="1">
    <citation type="submission" date="2023-01" db="EMBL/GenBank/DDBJ databases">
        <authorList>
            <person name="Van Ghelder C."/>
            <person name="Rancurel C."/>
        </authorList>
    </citation>
    <scope>NUCLEOTIDE SEQUENCE</scope>
    <source>
        <strain evidence="4">CNCM I-4278</strain>
    </source>
</reference>
<proteinExistence type="predicted"/>
<dbReference type="GO" id="GO:0080041">
    <property type="term" value="F:ADP-ribose pyrophosphohydrolase activity"/>
    <property type="evidence" value="ECO:0007669"/>
    <property type="project" value="TreeGrafter"/>
</dbReference>
<comment type="cofactor">
    <cofactor evidence="1">
        <name>Mg(2+)</name>
        <dbReference type="ChEBI" id="CHEBI:18420"/>
    </cofactor>
</comment>
<evidence type="ECO:0008006" key="6">
    <source>
        <dbReference type="Google" id="ProtNLM"/>
    </source>
</evidence>
<protein>
    <recommendedName>
        <fullName evidence="6">Nudix hydrolase domain-containing protein</fullName>
    </recommendedName>
</protein>
<dbReference type="EMBL" id="CAOQHR010000007">
    <property type="protein sequence ID" value="CAI6337270.1"/>
    <property type="molecule type" value="Genomic_DNA"/>
</dbReference>
<dbReference type="AlphaFoldDB" id="A0A9W4UJT2"/>
<evidence type="ECO:0000313" key="5">
    <source>
        <dbReference type="Proteomes" id="UP001152607"/>
    </source>
</evidence>
<dbReference type="InterPro" id="IPR015797">
    <property type="entry name" value="NUDIX_hydrolase-like_dom_sf"/>
</dbReference>
<sequence>MATQANEPSLTLSKFFNDEKIYTPIPIYLPQALTAEQLTNFPAFKNWLTRLLKNFALQDEATHRFHARPFRLHRIDVESVVWFGPKPGFVKLQAKVQNYEDDEAKGLSSGEMAKKGMLWIPGAVFLRGGSVGVLNQPKSSTPTPTPTPSSREEEEEEEEETYTLLTIQPRIPSGSLAFPEIPAGMLDGSHNLGGKAAQEIREETGLVIQESEMIDMSALATSKVTLDPSSSSYSPGKLSSTLHEDIQNAMYPSVGACDESISLFLCQKRMARAKLDELRNKQTGLREEGETITVKVIPFSELWREGGRDGKALAALGLYYSLKERDLLPAWPVKPSERENV</sequence>
<evidence type="ECO:0000256" key="1">
    <source>
        <dbReference type="ARBA" id="ARBA00001946"/>
    </source>
</evidence>
<dbReference type="CDD" id="cd03424">
    <property type="entry name" value="NUDIX_ADPRase_Nudt5_UGPPase_Nudt14"/>
    <property type="match status" value="1"/>
</dbReference>
<keyword evidence="2" id="KW-0378">Hydrolase</keyword>
<keyword evidence="5" id="KW-1185">Reference proteome</keyword>